<dbReference type="Pfam" id="PF13899">
    <property type="entry name" value="Thioredoxin_7"/>
    <property type="match status" value="1"/>
</dbReference>
<dbReference type="AlphaFoldDB" id="A0A1I6FYS7"/>
<dbReference type="RefSeq" id="WP_092981035.1">
    <property type="nucleotide sequence ID" value="NZ_FOYQ01000001.1"/>
</dbReference>
<sequence length="158" mass="18249">MRKGCIIGIFLILFAIPVGAQEPGITWLSFEQLEDSLAVKPRKVMISFYADWCVYCKKMDRAAFRDPEVVETLTEQYYAVRMNAESRDTIVFDGVSYSNKQLGKKRNSTHEIPLLLASRENYPFSLPAIVLLDEQFMITSRHFEYLSPEQMKNILKTP</sequence>
<dbReference type="SUPFAM" id="SSF52833">
    <property type="entry name" value="Thioredoxin-like"/>
    <property type="match status" value="1"/>
</dbReference>
<dbReference type="Proteomes" id="UP000199534">
    <property type="component" value="Unassembled WGS sequence"/>
</dbReference>
<evidence type="ECO:0000313" key="1">
    <source>
        <dbReference type="EMBL" id="SFR35061.1"/>
    </source>
</evidence>
<dbReference type="Gene3D" id="3.40.30.10">
    <property type="entry name" value="Glutaredoxin"/>
    <property type="match status" value="1"/>
</dbReference>
<dbReference type="STRING" id="400055.SAMN04490243_0931"/>
<accession>A0A1I6FYS7</accession>
<keyword evidence="2" id="KW-1185">Reference proteome</keyword>
<protein>
    <submittedName>
        <fullName evidence="1">Thioredoxin-like</fullName>
    </submittedName>
</protein>
<dbReference type="InterPro" id="IPR036249">
    <property type="entry name" value="Thioredoxin-like_sf"/>
</dbReference>
<name>A0A1I6FYS7_9FLAO</name>
<reference evidence="1 2" key="1">
    <citation type="submission" date="2016-10" db="EMBL/GenBank/DDBJ databases">
        <authorList>
            <person name="de Groot N.N."/>
        </authorList>
    </citation>
    <scope>NUCLEOTIDE SEQUENCE [LARGE SCALE GENOMIC DNA]</scope>
    <source>
        <strain evidence="1 2">DSM 21019</strain>
    </source>
</reference>
<gene>
    <name evidence="1" type="ORF">SAMN04490243_0931</name>
</gene>
<organism evidence="1 2">
    <name type="scientific">Robiginitalea myxolifaciens</name>
    <dbReference type="NCBI Taxonomy" id="400055"/>
    <lineage>
        <taxon>Bacteria</taxon>
        <taxon>Pseudomonadati</taxon>
        <taxon>Bacteroidota</taxon>
        <taxon>Flavobacteriia</taxon>
        <taxon>Flavobacteriales</taxon>
        <taxon>Flavobacteriaceae</taxon>
        <taxon>Robiginitalea</taxon>
    </lineage>
</organism>
<dbReference type="OrthoDB" id="9811036at2"/>
<dbReference type="EMBL" id="FOYQ01000001">
    <property type="protein sequence ID" value="SFR35061.1"/>
    <property type="molecule type" value="Genomic_DNA"/>
</dbReference>
<evidence type="ECO:0000313" key="2">
    <source>
        <dbReference type="Proteomes" id="UP000199534"/>
    </source>
</evidence>
<proteinExistence type="predicted"/>